<dbReference type="AlphaFoldDB" id="A0A7J6TKV2"/>
<dbReference type="EMBL" id="JABANM010006988">
    <property type="protein sequence ID" value="KAF4745046.1"/>
    <property type="molecule type" value="Genomic_DNA"/>
</dbReference>
<comment type="caution">
    <text evidence="2">The sequence shown here is derived from an EMBL/GenBank/DDBJ whole genome shotgun (WGS) entry which is preliminary data.</text>
</comment>
<sequence length="286" mass="32362">MVKQQLIALFLPGIVTANLHPLRILYGEGKVRTYFFLPSNKDYENTHNQTGRYNFRDLGDGRSVPIVAGLHWAVVNRGQATLDVATSATILALDKNGETEQFTADIRKDGKGCFKNVQYTPKVKGEPQMITGEMEHVLYTVEDELKKLCESNSLSSLSPREYFDYTRLKSGTYKGWMRDEIDGEVKVARGEVVDSLIGVKDVTKNFSDSKRIQAGGFFIAQVRFRDTGNKAWNDLYLILVHARRKLSPRRGRKEPKRAWVSVDTTSYGMSNINAWELAVGSMRVKE</sequence>
<evidence type="ECO:0000313" key="3">
    <source>
        <dbReference type="Proteomes" id="UP000574390"/>
    </source>
</evidence>
<reference evidence="2 3" key="1">
    <citation type="submission" date="2020-04" db="EMBL/GenBank/DDBJ databases">
        <title>Perkinsus olseni comparative genomics.</title>
        <authorList>
            <person name="Bogema D.R."/>
        </authorList>
    </citation>
    <scope>NUCLEOTIDE SEQUENCE [LARGE SCALE GENOMIC DNA]</scope>
    <source>
        <strain evidence="2">ATCC PRA-205</strain>
    </source>
</reference>
<keyword evidence="1" id="KW-0732">Signal</keyword>
<evidence type="ECO:0000256" key="1">
    <source>
        <dbReference type="SAM" id="SignalP"/>
    </source>
</evidence>
<evidence type="ECO:0000313" key="2">
    <source>
        <dbReference type="EMBL" id="KAF4745046.1"/>
    </source>
</evidence>
<proteinExistence type="predicted"/>
<dbReference type="Proteomes" id="UP000574390">
    <property type="component" value="Unassembled WGS sequence"/>
</dbReference>
<organism evidence="2 3">
    <name type="scientific">Perkinsus olseni</name>
    <name type="common">Perkinsus atlanticus</name>
    <dbReference type="NCBI Taxonomy" id="32597"/>
    <lineage>
        <taxon>Eukaryota</taxon>
        <taxon>Sar</taxon>
        <taxon>Alveolata</taxon>
        <taxon>Perkinsozoa</taxon>
        <taxon>Perkinsea</taxon>
        <taxon>Perkinsida</taxon>
        <taxon>Perkinsidae</taxon>
        <taxon>Perkinsus</taxon>
    </lineage>
</organism>
<name>A0A7J6TKV2_PEROL</name>
<gene>
    <name evidence="2" type="ORF">FOZ62_019860</name>
</gene>
<protein>
    <submittedName>
        <fullName evidence="2">Uncharacterized protein</fullName>
    </submittedName>
</protein>
<feature type="signal peptide" evidence="1">
    <location>
        <begin position="1"/>
        <end position="17"/>
    </location>
</feature>
<feature type="chain" id="PRO_5029539229" evidence="1">
    <location>
        <begin position="18"/>
        <end position="286"/>
    </location>
</feature>
<accession>A0A7J6TKV2</accession>